<feature type="domain" description="Glycosyl hydrolase family 32 N-terminal" evidence="5">
    <location>
        <begin position="157"/>
        <end position="291"/>
    </location>
</feature>
<feature type="region of interest" description="Disordered" evidence="4">
    <location>
        <begin position="1"/>
        <end position="44"/>
    </location>
</feature>
<dbReference type="InterPro" id="IPR013148">
    <property type="entry name" value="Glyco_hydro_32_N"/>
</dbReference>
<name>A0A538SI56_UNCEI</name>
<evidence type="ECO:0000259" key="5">
    <source>
        <dbReference type="Pfam" id="PF00251"/>
    </source>
</evidence>
<evidence type="ECO:0000313" key="6">
    <source>
        <dbReference type="EMBL" id="TMQ51057.1"/>
    </source>
</evidence>
<evidence type="ECO:0000313" key="7">
    <source>
        <dbReference type="Proteomes" id="UP000317716"/>
    </source>
</evidence>
<feature type="compositionally biased region" description="Basic and acidic residues" evidence="4">
    <location>
        <begin position="16"/>
        <end position="25"/>
    </location>
</feature>
<feature type="non-terminal residue" evidence="6">
    <location>
        <position position="292"/>
    </location>
</feature>
<dbReference type="Gene3D" id="2.115.10.20">
    <property type="entry name" value="Glycosyl hydrolase domain, family 43"/>
    <property type="match status" value="1"/>
</dbReference>
<dbReference type="InterPro" id="IPR023296">
    <property type="entry name" value="Glyco_hydro_beta-prop_sf"/>
</dbReference>
<reference evidence="6 7" key="1">
    <citation type="journal article" date="2019" name="Nat. Microbiol.">
        <title>Mediterranean grassland soil C-N compound turnover is dependent on rainfall and depth, and is mediated by genomically divergent microorganisms.</title>
        <authorList>
            <person name="Diamond S."/>
            <person name="Andeer P.F."/>
            <person name="Li Z."/>
            <person name="Crits-Christoph A."/>
            <person name="Burstein D."/>
            <person name="Anantharaman K."/>
            <person name="Lane K.R."/>
            <person name="Thomas B.C."/>
            <person name="Pan C."/>
            <person name="Northen T.R."/>
            <person name="Banfield J.F."/>
        </authorList>
    </citation>
    <scope>NUCLEOTIDE SEQUENCE [LARGE SCALE GENOMIC DNA]</scope>
    <source>
        <strain evidence="6">WS_2</strain>
    </source>
</reference>
<dbReference type="AlphaFoldDB" id="A0A538SI56"/>
<gene>
    <name evidence="6" type="ORF">E6K72_10925</name>
</gene>
<protein>
    <recommendedName>
        <fullName evidence="5">Glycosyl hydrolase family 32 N-terminal domain-containing protein</fullName>
    </recommendedName>
</protein>
<evidence type="ECO:0000256" key="3">
    <source>
        <dbReference type="ARBA" id="ARBA00023295"/>
    </source>
</evidence>
<evidence type="ECO:0000256" key="1">
    <source>
        <dbReference type="ARBA" id="ARBA00009902"/>
    </source>
</evidence>
<comment type="caution">
    <text evidence="6">The sequence shown here is derived from an EMBL/GenBank/DDBJ whole genome shotgun (WGS) entry which is preliminary data.</text>
</comment>
<organism evidence="6 7">
    <name type="scientific">Eiseniibacteriota bacterium</name>
    <dbReference type="NCBI Taxonomy" id="2212470"/>
    <lineage>
        <taxon>Bacteria</taxon>
        <taxon>Candidatus Eiseniibacteriota</taxon>
    </lineage>
</organism>
<dbReference type="SUPFAM" id="SSF75005">
    <property type="entry name" value="Arabinanase/levansucrase/invertase"/>
    <property type="match status" value="1"/>
</dbReference>
<dbReference type="Pfam" id="PF00251">
    <property type="entry name" value="Glyco_hydro_32N"/>
    <property type="match status" value="1"/>
</dbReference>
<proteinExistence type="inferred from homology"/>
<evidence type="ECO:0000256" key="4">
    <source>
        <dbReference type="SAM" id="MobiDB-lite"/>
    </source>
</evidence>
<sequence>MTVSSRHRHPQPDPPHGVHGDREAPGRPQFIENGRESPGCAGSSAAAAPLKMREWCQSLLYGGWIEGQTVGSVMRLASHSQQPFDRGEMCHGSRWSGLRLRSCRAVLALALLAPGSSRAHEPPGRAGEAIAAVPAPQQSSGATMFPPYPYRAKEFAFIHAGGLFHLFYMRHDLSALDDDSSDVDVGHAVSQNLTDWTQLDPVLHVRPDNWDNWHVWAPTIICQKDTFYMYYTGVTRVMTFRAYQRIGLATSTDLVHWSRYDAPVFDGNRVPWAFADSSQDAGCQFRDPFVMV</sequence>
<comment type="similarity">
    <text evidence="1">Belongs to the glycosyl hydrolase 32 family.</text>
</comment>
<dbReference type="Proteomes" id="UP000317716">
    <property type="component" value="Unassembled WGS sequence"/>
</dbReference>
<keyword evidence="3" id="KW-0326">Glycosidase</keyword>
<accession>A0A538SI56</accession>
<dbReference type="EMBL" id="VBOS01000391">
    <property type="protein sequence ID" value="TMQ51057.1"/>
    <property type="molecule type" value="Genomic_DNA"/>
</dbReference>
<dbReference type="GO" id="GO:0016798">
    <property type="term" value="F:hydrolase activity, acting on glycosyl bonds"/>
    <property type="evidence" value="ECO:0007669"/>
    <property type="project" value="UniProtKB-KW"/>
</dbReference>
<evidence type="ECO:0000256" key="2">
    <source>
        <dbReference type="ARBA" id="ARBA00022801"/>
    </source>
</evidence>
<keyword evidence="2" id="KW-0378">Hydrolase</keyword>